<protein>
    <submittedName>
        <fullName evidence="2">Uncharacterized protein</fullName>
    </submittedName>
</protein>
<evidence type="ECO:0000256" key="1">
    <source>
        <dbReference type="SAM" id="MobiDB-lite"/>
    </source>
</evidence>
<dbReference type="AlphaFoldDB" id="A0A427B0R4"/>
<dbReference type="Proteomes" id="UP000287651">
    <property type="component" value="Unassembled WGS sequence"/>
</dbReference>
<comment type="caution">
    <text evidence="2">The sequence shown here is derived from an EMBL/GenBank/DDBJ whole genome shotgun (WGS) entry which is preliminary data.</text>
</comment>
<gene>
    <name evidence="2" type="ORF">B296_00020739</name>
</gene>
<feature type="region of interest" description="Disordered" evidence="1">
    <location>
        <begin position="1"/>
        <end position="20"/>
    </location>
</feature>
<reference evidence="2 3" key="1">
    <citation type="journal article" date="2014" name="Agronomy (Basel)">
        <title>A Draft Genome Sequence for Ensete ventricosum, the Drought-Tolerant Tree Against Hunger.</title>
        <authorList>
            <person name="Harrison J."/>
            <person name="Moore K.A."/>
            <person name="Paszkiewicz K."/>
            <person name="Jones T."/>
            <person name="Grant M."/>
            <person name="Ambacheew D."/>
            <person name="Muzemil S."/>
            <person name="Studholme D.J."/>
        </authorList>
    </citation>
    <scope>NUCLEOTIDE SEQUENCE [LARGE SCALE GENOMIC DNA]</scope>
</reference>
<accession>A0A427B0R4</accession>
<feature type="compositionally biased region" description="Low complexity" evidence="1">
    <location>
        <begin position="174"/>
        <end position="184"/>
    </location>
</feature>
<evidence type="ECO:0000313" key="2">
    <source>
        <dbReference type="EMBL" id="RRT82080.1"/>
    </source>
</evidence>
<evidence type="ECO:0000313" key="3">
    <source>
        <dbReference type="Proteomes" id="UP000287651"/>
    </source>
</evidence>
<organism evidence="2 3">
    <name type="scientific">Ensete ventricosum</name>
    <name type="common">Abyssinian banana</name>
    <name type="synonym">Musa ensete</name>
    <dbReference type="NCBI Taxonomy" id="4639"/>
    <lineage>
        <taxon>Eukaryota</taxon>
        <taxon>Viridiplantae</taxon>
        <taxon>Streptophyta</taxon>
        <taxon>Embryophyta</taxon>
        <taxon>Tracheophyta</taxon>
        <taxon>Spermatophyta</taxon>
        <taxon>Magnoliopsida</taxon>
        <taxon>Liliopsida</taxon>
        <taxon>Zingiberales</taxon>
        <taxon>Musaceae</taxon>
        <taxon>Ensete</taxon>
    </lineage>
</organism>
<proteinExistence type="predicted"/>
<name>A0A427B0R4_ENSVE</name>
<sequence>MAGSHAPLGVFEDDLDERPVGGVDNVEGDLDGGLGRRWLVGHGVVLEHLVGNVVVLDELERRGGVRPDRVDELDGAGDIDVAIVVGSLRVGASGAGSEVQPERPPLIAPPGPLSFLSSSFNSATARHRAVVGAVANPCHGAWIYRLPRHLIWGTAPVRRPPLLSFTRSPRLPCGGAPPAAAAPRGGKRNGDTNGFV</sequence>
<dbReference type="EMBL" id="AMZH03000765">
    <property type="protein sequence ID" value="RRT82080.1"/>
    <property type="molecule type" value="Genomic_DNA"/>
</dbReference>
<feature type="region of interest" description="Disordered" evidence="1">
    <location>
        <begin position="174"/>
        <end position="196"/>
    </location>
</feature>